<sequence length="86" mass="9510">MDLSLQTICHVGSAVQQLNRDVTVDQADTREKHRQSFFECLVKLKKIADRADIACATVHASLSLHQKQAFGQGAGELVMAEDDNKQ</sequence>
<protein>
    <submittedName>
        <fullName evidence="1">Uncharacterized protein</fullName>
    </submittedName>
</protein>
<dbReference type="RefSeq" id="WP_201658999.1">
    <property type="nucleotide sequence ID" value="NZ_CAJHCS010000033.1"/>
</dbReference>
<reference evidence="1 2" key="1">
    <citation type="submission" date="2024-01" db="EMBL/GenBank/DDBJ databases">
        <title>The diversity of rhizobia nodulating Mimosa spp. in eleven states of Brazil covering several biomes is determined by host plant, location, and edaphic factors.</title>
        <authorList>
            <person name="Rouws L."/>
            <person name="Barauna A."/>
            <person name="Beukes C."/>
            <person name="De Faria S.M."/>
            <person name="Gross E."/>
            <person name="Dos Reis Junior F.B."/>
            <person name="Simon M."/>
            <person name="Maluk M."/>
            <person name="Odee D.W."/>
            <person name="Kenicer G."/>
            <person name="Young J.P.W."/>
            <person name="Reis V.M."/>
            <person name="Zilli J."/>
            <person name="James E.K."/>
        </authorList>
    </citation>
    <scope>NUCLEOTIDE SEQUENCE [LARGE SCALE GENOMIC DNA]</scope>
    <source>
        <strain evidence="1 2">JPY77</strain>
    </source>
</reference>
<dbReference type="Proteomes" id="UP001494588">
    <property type="component" value="Unassembled WGS sequence"/>
</dbReference>
<evidence type="ECO:0000313" key="1">
    <source>
        <dbReference type="EMBL" id="MEM5290327.1"/>
    </source>
</evidence>
<gene>
    <name evidence="1" type="ORF">V4C55_31850</name>
</gene>
<evidence type="ECO:0000313" key="2">
    <source>
        <dbReference type="Proteomes" id="UP001494588"/>
    </source>
</evidence>
<comment type="caution">
    <text evidence="1">The sequence shown here is derived from an EMBL/GenBank/DDBJ whole genome shotgun (WGS) entry which is preliminary data.</text>
</comment>
<keyword evidence="2" id="KW-1185">Reference proteome</keyword>
<name>A0ABU9QLN4_9BURK</name>
<accession>A0ABU9QLN4</accession>
<proteinExistence type="predicted"/>
<organism evidence="1 2">
    <name type="scientific">Paraburkholderia sabiae</name>
    <dbReference type="NCBI Taxonomy" id="273251"/>
    <lineage>
        <taxon>Bacteria</taxon>
        <taxon>Pseudomonadati</taxon>
        <taxon>Pseudomonadota</taxon>
        <taxon>Betaproteobacteria</taxon>
        <taxon>Burkholderiales</taxon>
        <taxon>Burkholderiaceae</taxon>
        <taxon>Paraburkholderia</taxon>
    </lineage>
</organism>
<dbReference type="EMBL" id="JAZHGC010000035">
    <property type="protein sequence ID" value="MEM5290327.1"/>
    <property type="molecule type" value="Genomic_DNA"/>
</dbReference>